<accession>A0AAD6A2W2</accession>
<proteinExistence type="predicted"/>
<keyword evidence="1" id="KW-0805">Transcription regulation</keyword>
<dbReference type="InterPro" id="IPR027353">
    <property type="entry name" value="NET_dom"/>
</dbReference>
<gene>
    <name evidence="4" type="ORF">LUZ61_012340</name>
</gene>
<evidence type="ECO:0000259" key="3">
    <source>
        <dbReference type="PROSITE" id="PS51525"/>
    </source>
</evidence>
<keyword evidence="2" id="KW-0804">Transcription</keyword>
<feature type="domain" description="NET" evidence="3">
    <location>
        <begin position="179"/>
        <end position="258"/>
    </location>
</feature>
<dbReference type="AlphaFoldDB" id="A0AAD6A2W2"/>
<dbReference type="Pfam" id="PF17035">
    <property type="entry name" value="BET"/>
    <property type="match status" value="1"/>
</dbReference>
<evidence type="ECO:0000256" key="2">
    <source>
        <dbReference type="ARBA" id="ARBA00023163"/>
    </source>
</evidence>
<organism evidence="4 5">
    <name type="scientific">Rhynchospora tenuis</name>
    <dbReference type="NCBI Taxonomy" id="198213"/>
    <lineage>
        <taxon>Eukaryota</taxon>
        <taxon>Viridiplantae</taxon>
        <taxon>Streptophyta</taxon>
        <taxon>Embryophyta</taxon>
        <taxon>Tracheophyta</taxon>
        <taxon>Spermatophyta</taxon>
        <taxon>Magnoliopsida</taxon>
        <taxon>Liliopsida</taxon>
        <taxon>Poales</taxon>
        <taxon>Cyperaceae</taxon>
        <taxon>Cyperoideae</taxon>
        <taxon>Rhynchosporeae</taxon>
        <taxon>Rhynchospora</taxon>
    </lineage>
</organism>
<evidence type="ECO:0000313" key="4">
    <source>
        <dbReference type="EMBL" id="KAJ3708635.1"/>
    </source>
</evidence>
<evidence type="ECO:0000313" key="5">
    <source>
        <dbReference type="Proteomes" id="UP001210211"/>
    </source>
</evidence>
<dbReference type="Proteomes" id="UP001210211">
    <property type="component" value="Unassembled WGS sequence"/>
</dbReference>
<dbReference type="InterPro" id="IPR038336">
    <property type="entry name" value="NET_sf"/>
</dbReference>
<dbReference type="PANTHER" id="PTHR45926">
    <property type="entry name" value="OSJNBA0053K19.4 PROTEIN"/>
    <property type="match status" value="1"/>
</dbReference>
<name>A0AAD6A2W2_9POAL</name>
<dbReference type="Gene3D" id="1.20.1270.220">
    <property type="match status" value="1"/>
</dbReference>
<sequence length="258" mass="29274">MSNDLTNNKDGPDFIGYYRHLFQMQISEFEEQSPSSQPVQLFCNSLGGGLSYYAKAKLRTVLHEAADALNKEADELLGKMIAKLEAESNLGQSSCFSGKFNKGSTPERFIGRKRKMPIGSDFSQSDNGFCNSELDEQVHTGLQSVDAANDEVHEESIDKYSADLLHKLCKMEEGVEEFLNEVVLNCRTMTSAEKQLLGSRIQNLPEKAYDRLIEIFQMRNPFSRQNSDCVFINLDKQDTGTLWRLYYYVETVRKASKT</sequence>
<dbReference type="EMBL" id="JAMRDG010000001">
    <property type="protein sequence ID" value="KAJ3708635.1"/>
    <property type="molecule type" value="Genomic_DNA"/>
</dbReference>
<dbReference type="PROSITE" id="PS51525">
    <property type="entry name" value="NET"/>
    <property type="match status" value="1"/>
</dbReference>
<protein>
    <recommendedName>
        <fullName evidence="3">NET domain-containing protein</fullName>
    </recommendedName>
</protein>
<reference evidence="4 5" key="1">
    <citation type="journal article" date="2022" name="Cell">
        <title>Repeat-based holocentromeres influence genome architecture and karyotype evolution.</title>
        <authorList>
            <person name="Hofstatter P.G."/>
            <person name="Thangavel G."/>
            <person name="Lux T."/>
            <person name="Neumann P."/>
            <person name="Vondrak T."/>
            <person name="Novak P."/>
            <person name="Zhang M."/>
            <person name="Costa L."/>
            <person name="Castellani M."/>
            <person name="Scott A."/>
            <person name="Toegelov H."/>
            <person name="Fuchs J."/>
            <person name="Mata-Sucre Y."/>
            <person name="Dias Y."/>
            <person name="Vanzela A.L.L."/>
            <person name="Huettel B."/>
            <person name="Almeida C.C.S."/>
            <person name="Simkova H."/>
            <person name="Souza G."/>
            <person name="Pedrosa-Harand A."/>
            <person name="Macas J."/>
            <person name="Mayer K.F.X."/>
            <person name="Houben A."/>
            <person name="Marques A."/>
        </authorList>
    </citation>
    <scope>NUCLEOTIDE SEQUENCE [LARGE SCALE GENOMIC DNA]</scope>
    <source>
        <strain evidence="4">RhyTen1mFocal</strain>
    </source>
</reference>
<keyword evidence="5" id="KW-1185">Reference proteome</keyword>
<comment type="caution">
    <text evidence="4">The sequence shown here is derived from an EMBL/GenBank/DDBJ whole genome shotgun (WGS) entry which is preliminary data.</text>
</comment>
<evidence type="ECO:0000256" key="1">
    <source>
        <dbReference type="ARBA" id="ARBA00023015"/>
    </source>
</evidence>